<reference evidence="1 2" key="1">
    <citation type="journal article" date="2014" name="Mol. Biol. Evol.">
        <title>Massive expansion of Ubiquitination-related gene families within the Chlamydiae.</title>
        <authorList>
            <person name="Domman D."/>
            <person name="Collingro A."/>
            <person name="Lagkouvardos I."/>
            <person name="Gehre L."/>
            <person name="Weinmaier T."/>
            <person name="Rattei T."/>
            <person name="Subtil A."/>
            <person name="Horn M."/>
        </authorList>
    </citation>
    <scope>NUCLEOTIDE SEQUENCE [LARGE SCALE GENOMIC DNA]</scope>
    <source>
        <strain evidence="1 2">EI2</strain>
    </source>
</reference>
<evidence type="ECO:0000313" key="1">
    <source>
        <dbReference type="EMBL" id="KIC73440.1"/>
    </source>
</evidence>
<protein>
    <submittedName>
        <fullName evidence="1">Uncharacterized protein</fullName>
    </submittedName>
</protein>
<evidence type="ECO:0000313" key="2">
    <source>
        <dbReference type="Proteomes" id="UP000031465"/>
    </source>
</evidence>
<dbReference type="PATRIC" id="fig|362787.3.peg.549"/>
<dbReference type="Proteomes" id="UP000031465">
    <property type="component" value="Unassembled WGS sequence"/>
</dbReference>
<accession>A0A0C1JQD8</accession>
<gene>
    <name evidence="1" type="ORF">DB44_BG01300</name>
</gene>
<dbReference type="AlphaFoldDB" id="A0A0C1JQD8"/>
<dbReference type="Pfam" id="PF24683">
    <property type="entry name" value="CT021"/>
    <property type="match status" value="1"/>
</dbReference>
<proteinExistence type="predicted"/>
<organism evidence="1 2">
    <name type="scientific">Candidatus Protochlamydia amoebophila</name>
    <dbReference type="NCBI Taxonomy" id="362787"/>
    <lineage>
        <taxon>Bacteria</taxon>
        <taxon>Pseudomonadati</taxon>
        <taxon>Chlamydiota</taxon>
        <taxon>Chlamydiia</taxon>
        <taxon>Parachlamydiales</taxon>
        <taxon>Parachlamydiaceae</taxon>
        <taxon>Candidatus Protochlamydia</taxon>
    </lineage>
</organism>
<name>A0A0C1JQD8_9BACT</name>
<dbReference type="InterPro" id="IPR056408">
    <property type="entry name" value="CT021-like"/>
</dbReference>
<sequence length="262" mass="30599">MKSFIKIKAFRHRWRIKMLHKIFLTLICLLISWKPILASEILQLRKNLQRAVPGDYLVISSNKTDTLMHIYDKQDDILTIEEIAIPDCRKPKQLSWKKWVEQYAPGNTSWVMYEINLQTGRMIRYYSFSKNDWYAISDADNFLSTLLNLKLSPIPQEARKKIGPKPNSGPDWRPVWQPRMIVNGSIIKDVRFNAWRTRWPKDGSELSGKIIEIYLPVDNQQYPSYFPYWLQVNGVIGKAKIRIIDSGTQLISPKSPLPALNP</sequence>
<comment type="caution">
    <text evidence="1">The sequence shown here is derived from an EMBL/GenBank/DDBJ whole genome shotgun (WGS) entry which is preliminary data.</text>
</comment>
<dbReference type="EMBL" id="JSAN01000030">
    <property type="protein sequence ID" value="KIC73440.1"/>
    <property type="molecule type" value="Genomic_DNA"/>
</dbReference>